<dbReference type="CTD" id="9813558"/>
<protein>
    <recommendedName>
        <fullName evidence="4">F-box domain-containing protein</fullName>
    </recommendedName>
</protein>
<organism evidence="3">
    <name type="scientific">Caenorhabditis remanei</name>
    <name type="common">Caenorhabditis vulgaris</name>
    <dbReference type="NCBI Taxonomy" id="31234"/>
    <lineage>
        <taxon>Eukaryota</taxon>
        <taxon>Metazoa</taxon>
        <taxon>Ecdysozoa</taxon>
        <taxon>Nematoda</taxon>
        <taxon>Chromadorea</taxon>
        <taxon>Rhabditida</taxon>
        <taxon>Rhabditina</taxon>
        <taxon>Rhabditomorpha</taxon>
        <taxon>Rhabditoidea</taxon>
        <taxon>Rhabditidae</taxon>
        <taxon>Peloderinae</taxon>
        <taxon>Caenorhabditis</taxon>
    </lineage>
</organism>
<sequence length="437" mass="50238">MNFRPLSYESLKTVLEYMDPNKRFLLSARCPSIRSADKATPLIIDTFYYKDGSFEVNSTVYKIGIYKKYLNDAETPQEARRYNALGGMSKDLDQYGFEDLSGENTLTPGDVDLRKPNDEGWRPENMDDDERIAEYEHELANTKSRLTSLKCSVNVHPFYDEKEQEDRLHTKIKSQMARLQPFYSRRDGLPVPFKSYIQLTITSGNGKPYIERLEYTKKLHEAVKYLTGKFFGNRLHPVAIGRFRVYDEVMRFPVGLRLDVQSLSVSNIQIVQESLTSLLTNTVKKLNVEVKSAGDFECAMLKNAEILSLQGGGSGIIRPPMVLNLTNLKANIVKLGWTVEDFMTIVRWWVEDVEKEVGTSYKFVGFWDKSSIKDLIESIKRQYEEAKEIGELSMAIPTKYGSYVNVSKKEVKSYYNKQPYDIIFEVVPKESDLPVVK</sequence>
<evidence type="ECO:0000313" key="2">
    <source>
        <dbReference type="EMBL" id="EFP06668.1"/>
    </source>
</evidence>
<accession>E3MPS0</accession>
<keyword evidence="3" id="KW-1185">Reference proteome</keyword>
<dbReference type="PANTHER" id="PTHR31379">
    <property type="entry name" value="F-BOX C PROTEIN-RELATED-RELATED"/>
    <property type="match status" value="1"/>
</dbReference>
<feature type="region of interest" description="Disordered" evidence="1">
    <location>
        <begin position="106"/>
        <end position="125"/>
    </location>
</feature>
<dbReference type="InterPro" id="IPR021942">
    <property type="entry name" value="DUF3557"/>
</dbReference>
<dbReference type="GeneID" id="9813558"/>
<dbReference type="Proteomes" id="UP000008281">
    <property type="component" value="Unassembled WGS sequence"/>
</dbReference>
<dbReference type="HOGENOM" id="CLU_042576_0_0_1"/>
<dbReference type="KEGG" id="crq:GCK72_004141"/>
<dbReference type="InParanoid" id="E3MPS0"/>
<dbReference type="PANTHER" id="PTHR31379:SF1">
    <property type="entry name" value="F-BOX C PROTEIN-RELATED"/>
    <property type="match status" value="1"/>
</dbReference>
<dbReference type="OMA" id="MKRIWIQ"/>
<gene>
    <name evidence="2" type="ORF">CRE_12017</name>
</gene>
<dbReference type="EMBL" id="DS268464">
    <property type="protein sequence ID" value="EFP06668.1"/>
    <property type="molecule type" value="Genomic_DNA"/>
</dbReference>
<evidence type="ECO:0000256" key="1">
    <source>
        <dbReference type="SAM" id="MobiDB-lite"/>
    </source>
</evidence>
<evidence type="ECO:0000313" key="3">
    <source>
        <dbReference type="Proteomes" id="UP000008281"/>
    </source>
</evidence>
<name>E3MPS0_CAERE</name>
<dbReference type="AlphaFoldDB" id="E3MPS0"/>
<evidence type="ECO:0008006" key="4">
    <source>
        <dbReference type="Google" id="ProtNLM"/>
    </source>
</evidence>
<reference evidence="2" key="1">
    <citation type="submission" date="2007-07" db="EMBL/GenBank/DDBJ databases">
        <title>PCAP assembly of the Caenorhabditis remanei genome.</title>
        <authorList>
            <consortium name="The Caenorhabditis remanei Sequencing Consortium"/>
            <person name="Wilson R.K."/>
        </authorList>
    </citation>
    <scope>NUCLEOTIDE SEQUENCE [LARGE SCALE GENOMIC DNA]</scope>
    <source>
        <strain evidence="2">PB4641</strain>
    </source>
</reference>
<feature type="compositionally biased region" description="Basic and acidic residues" evidence="1">
    <location>
        <begin position="111"/>
        <end position="125"/>
    </location>
</feature>
<proteinExistence type="predicted"/>
<dbReference type="RefSeq" id="XP_003101805.2">
    <property type="nucleotide sequence ID" value="XM_003101757.2"/>
</dbReference>
<dbReference type="Pfam" id="PF12078">
    <property type="entry name" value="DUF3557"/>
    <property type="match status" value="1"/>
</dbReference>